<evidence type="ECO:0000256" key="13">
    <source>
        <dbReference type="ARBA" id="ARBA00049247"/>
    </source>
</evidence>
<dbReference type="InterPro" id="IPR009075">
    <property type="entry name" value="AcylCo_DH/oxidase_C"/>
</dbReference>
<dbReference type="InterPro" id="IPR047634">
    <property type="entry name" value="FadE"/>
</dbReference>
<dbReference type="Pfam" id="PF02771">
    <property type="entry name" value="Acyl-CoA_dh_N"/>
    <property type="match status" value="1"/>
</dbReference>
<dbReference type="EMBL" id="JBHSUS010000001">
    <property type="protein sequence ID" value="MFC6440282.1"/>
    <property type="molecule type" value="Genomic_DNA"/>
</dbReference>
<feature type="domain" description="Acyl-CoA dehydrogenase/oxidase C-terminal" evidence="16">
    <location>
        <begin position="362"/>
        <end position="508"/>
    </location>
</feature>
<evidence type="ECO:0000256" key="11">
    <source>
        <dbReference type="ARBA" id="ARBA00023098"/>
    </source>
</evidence>
<dbReference type="SUPFAM" id="SSF47203">
    <property type="entry name" value="Acyl-CoA dehydrogenase C-terminal domain-like"/>
    <property type="match status" value="1"/>
</dbReference>
<feature type="transmembrane region" description="Helical" evidence="15">
    <location>
        <begin position="34"/>
        <end position="60"/>
    </location>
</feature>
<gene>
    <name evidence="19" type="primary">fadE</name>
    <name evidence="19" type="ORF">ACFP85_08990</name>
</gene>
<dbReference type="Proteomes" id="UP001596364">
    <property type="component" value="Unassembled WGS sequence"/>
</dbReference>
<dbReference type="InterPro" id="IPR050741">
    <property type="entry name" value="Acyl-CoA_dehydrogenase"/>
</dbReference>
<evidence type="ECO:0000313" key="19">
    <source>
        <dbReference type="EMBL" id="MFC6440282.1"/>
    </source>
</evidence>
<dbReference type="PANTHER" id="PTHR48083:SF18">
    <property type="entry name" value="ACYL-COENZYME A DEHYDROGENASE"/>
    <property type="match status" value="1"/>
</dbReference>
<keyword evidence="7" id="KW-0285">Flavoprotein</keyword>
<dbReference type="InterPro" id="IPR037069">
    <property type="entry name" value="AcylCoA_DH/ox_N_sf"/>
</dbReference>
<evidence type="ECO:0000256" key="1">
    <source>
        <dbReference type="ARBA" id="ARBA00001974"/>
    </source>
</evidence>
<dbReference type="GO" id="GO:0004466">
    <property type="term" value="F:long-chain fatty acyl-CoA dehydrogenase activity"/>
    <property type="evidence" value="ECO:0007669"/>
    <property type="project" value="UniProtKB-EC"/>
</dbReference>
<dbReference type="RefSeq" id="WP_131258084.1">
    <property type="nucleotide sequence ID" value="NZ_JBHSUS010000001.1"/>
</dbReference>
<dbReference type="SUPFAM" id="SSF56645">
    <property type="entry name" value="Acyl-CoA dehydrogenase NM domain-like"/>
    <property type="match status" value="1"/>
</dbReference>
<dbReference type="InterPro" id="IPR013786">
    <property type="entry name" value="AcylCoA_DH/ox_N"/>
</dbReference>
<evidence type="ECO:0000256" key="6">
    <source>
        <dbReference type="ARBA" id="ARBA00020144"/>
    </source>
</evidence>
<comment type="catalytic activity">
    <reaction evidence="13">
        <text>a long-chain 2,3-saturated fatty acyl-CoA + oxidized [electron-transfer flavoprotein] + H(+) = a long-chain (2E)-enoyl-CoA + reduced [electron-transfer flavoprotein]</text>
        <dbReference type="Rhea" id="RHEA:17721"/>
        <dbReference type="Rhea" id="RHEA-COMP:10685"/>
        <dbReference type="Rhea" id="RHEA-COMP:10686"/>
        <dbReference type="ChEBI" id="CHEBI:15378"/>
        <dbReference type="ChEBI" id="CHEBI:57692"/>
        <dbReference type="ChEBI" id="CHEBI:58307"/>
        <dbReference type="ChEBI" id="CHEBI:83721"/>
        <dbReference type="ChEBI" id="CHEBI:83727"/>
        <dbReference type="EC" id="1.3.8.8"/>
    </reaction>
</comment>
<dbReference type="Gene3D" id="1.10.540.10">
    <property type="entry name" value="Acyl-CoA dehydrogenase/oxidase, N-terminal domain"/>
    <property type="match status" value="1"/>
</dbReference>
<comment type="cofactor">
    <cofactor evidence="1">
        <name>FAD</name>
        <dbReference type="ChEBI" id="CHEBI:57692"/>
    </cofactor>
</comment>
<keyword evidence="8" id="KW-0274">FAD</keyword>
<name>A0ABW1XMB2_9ALTE</name>
<keyword evidence="15" id="KW-0472">Membrane</keyword>
<comment type="caution">
    <text evidence="19">The sequence shown here is derived from an EMBL/GenBank/DDBJ whole genome shotgun (WGS) entry which is preliminary data.</text>
</comment>
<comment type="similarity">
    <text evidence="3">Belongs to the acyl-CoA dehydrogenase family.</text>
</comment>
<keyword evidence="15" id="KW-1133">Transmembrane helix</keyword>
<evidence type="ECO:0000259" key="18">
    <source>
        <dbReference type="Pfam" id="PF09317"/>
    </source>
</evidence>
<keyword evidence="15" id="KW-0812">Transmembrane</keyword>
<dbReference type="InterPro" id="IPR046373">
    <property type="entry name" value="Acyl-CoA_Oxase/DH_mid-dom_sf"/>
</dbReference>
<evidence type="ECO:0000256" key="7">
    <source>
        <dbReference type="ARBA" id="ARBA00022630"/>
    </source>
</evidence>
<accession>A0ABW1XMB2</accession>
<dbReference type="InterPro" id="IPR015396">
    <property type="entry name" value="FadE_C"/>
</dbReference>
<dbReference type="InterPro" id="IPR009100">
    <property type="entry name" value="AcylCoA_DH/oxidase_NM_dom_sf"/>
</dbReference>
<comment type="catalytic activity">
    <reaction evidence="12">
        <text>a medium-chain 2,3-saturated fatty acyl-CoA + oxidized [electron-transfer flavoprotein] + H(+) = a medium-chain (2E)-enoyl-CoA + reduced [electron-transfer flavoprotein]</text>
        <dbReference type="Rhea" id="RHEA:14477"/>
        <dbReference type="Rhea" id="RHEA-COMP:10685"/>
        <dbReference type="Rhea" id="RHEA-COMP:10686"/>
        <dbReference type="ChEBI" id="CHEBI:15378"/>
        <dbReference type="ChEBI" id="CHEBI:57692"/>
        <dbReference type="ChEBI" id="CHEBI:58307"/>
        <dbReference type="ChEBI" id="CHEBI:83723"/>
        <dbReference type="ChEBI" id="CHEBI:83726"/>
        <dbReference type="EC" id="1.3.8.7"/>
    </reaction>
</comment>
<evidence type="ECO:0000256" key="3">
    <source>
        <dbReference type="ARBA" id="ARBA00009347"/>
    </source>
</evidence>
<keyword evidence="20" id="KW-1185">Reference proteome</keyword>
<keyword evidence="10 19" id="KW-0560">Oxidoreductase</keyword>
<evidence type="ECO:0000259" key="16">
    <source>
        <dbReference type="Pfam" id="PF00441"/>
    </source>
</evidence>
<dbReference type="PANTHER" id="PTHR48083">
    <property type="entry name" value="MEDIUM-CHAIN SPECIFIC ACYL-COA DEHYDROGENASE, MITOCHONDRIAL-RELATED"/>
    <property type="match status" value="1"/>
</dbReference>
<organism evidence="19 20">
    <name type="scientific">Pseudobowmanella zhangzhouensis</name>
    <dbReference type="NCBI Taxonomy" id="1537679"/>
    <lineage>
        <taxon>Bacteria</taxon>
        <taxon>Pseudomonadati</taxon>
        <taxon>Pseudomonadota</taxon>
        <taxon>Gammaproteobacteria</taxon>
        <taxon>Alteromonadales</taxon>
        <taxon>Alteromonadaceae</taxon>
    </lineage>
</organism>
<dbReference type="Pfam" id="PF00441">
    <property type="entry name" value="Acyl-CoA_dh_1"/>
    <property type="match status" value="1"/>
</dbReference>
<reference evidence="20" key="1">
    <citation type="journal article" date="2019" name="Int. J. Syst. Evol. Microbiol.">
        <title>The Global Catalogue of Microorganisms (GCM) 10K type strain sequencing project: providing services to taxonomists for standard genome sequencing and annotation.</title>
        <authorList>
            <consortium name="The Broad Institute Genomics Platform"/>
            <consortium name="The Broad Institute Genome Sequencing Center for Infectious Disease"/>
            <person name="Wu L."/>
            <person name="Ma J."/>
        </authorList>
    </citation>
    <scope>NUCLEOTIDE SEQUENCE [LARGE SCALE GENOMIC DNA]</scope>
    <source>
        <strain evidence="20">CGMCC 1.16031</strain>
    </source>
</reference>
<dbReference type="EC" id="1.3.8.8" evidence="5"/>
<evidence type="ECO:0000256" key="9">
    <source>
        <dbReference type="ARBA" id="ARBA00022832"/>
    </source>
</evidence>
<protein>
    <recommendedName>
        <fullName evidence="6">Acyl-coenzyme A dehydrogenase</fullName>
        <ecNumber evidence="4">1.3.8.7</ecNumber>
        <ecNumber evidence="5">1.3.8.8</ecNumber>
    </recommendedName>
</protein>
<dbReference type="Gene3D" id="1.20.140.10">
    <property type="entry name" value="Butyryl-CoA Dehydrogenase, subunit A, domain 3"/>
    <property type="match status" value="1"/>
</dbReference>
<feature type="domain" description="Acyl-CoA dehydrogenase C-terminal bacterial-type" evidence="18">
    <location>
        <begin position="516"/>
        <end position="798"/>
    </location>
</feature>
<evidence type="ECO:0000256" key="8">
    <source>
        <dbReference type="ARBA" id="ARBA00022827"/>
    </source>
</evidence>
<feature type="domain" description="Acyl-CoA dehydrogenase/oxidase N-terminal" evidence="17">
    <location>
        <begin position="136"/>
        <end position="235"/>
    </location>
</feature>
<evidence type="ECO:0000313" key="20">
    <source>
        <dbReference type="Proteomes" id="UP001596364"/>
    </source>
</evidence>
<proteinExistence type="inferred from homology"/>
<evidence type="ECO:0000256" key="4">
    <source>
        <dbReference type="ARBA" id="ARBA00012033"/>
    </source>
</evidence>
<dbReference type="InterPro" id="IPR036250">
    <property type="entry name" value="AcylCo_DH-like_C"/>
</dbReference>
<evidence type="ECO:0000259" key="17">
    <source>
        <dbReference type="Pfam" id="PF02771"/>
    </source>
</evidence>
<evidence type="ECO:0000256" key="12">
    <source>
        <dbReference type="ARBA" id="ARBA00047882"/>
    </source>
</evidence>
<dbReference type="NCBIfam" id="NF038187">
    <property type="entry name" value="FadE_coli"/>
    <property type="match status" value="1"/>
</dbReference>
<dbReference type="NCBIfam" id="NF007000">
    <property type="entry name" value="PRK09463.1"/>
    <property type="match status" value="1"/>
</dbReference>
<evidence type="ECO:0000256" key="15">
    <source>
        <dbReference type="SAM" id="Phobius"/>
    </source>
</evidence>
<sequence>MQGLIWVLILIATIGVVSYQRFKLQTATFTIGAVMALGTIISGTFGMFSWLVFAVIALALNVESFRKSNLTLPVLKIFKKIMPEMSRTEQEAIDAGTVWWDGDIFSGKPDWHKLHSFPQAQLTPEEQAFLDGPCDEVCRMVDEWEVNHKLADLPPHVWEYLKDNKFFAMIIKKKYGGLEFSQYAQSRVLQKLSSKGAVLSSTVGVPNSLGPGELLQHYGTEEQKDYYLPRLAEGQEIPCFALTSPEAGSDAGAIPDVGIVCKGEFNGEEVLGMRLTFNKRYITLAPVATVVGLAFKLRDPDGLLGDQEDIGITCALIPRDTKGLDIGNRHFPLNVPFMNGPVRGKDIFVPLDYIIGGAKMAGQGWRMLVECLSVGRCITLPSNSAGGTKTVAAASGSYARIRRQFKLPIGAMEGIEEKLSVIGGNAYLMDAVTTMTTAALGMGEKPSVISAICKYHMTEKARQVMEAAMDVHGGKGICLGPNNYLGRGYQAIPIGITVEGANILTRNMMIYGQGAMRCHPYVLKELYAANSDDREQALNDFDAALFGHIGFAISNFFRSAWFSLTGARLASAPFSDSTAKYYRALERYSTNLALLSDVAMGVLGGELKRRERLSARLGDMLSYIYLASCALKRFDDEGRQQEDLPLLHWAVQDSLHKLEVAQHELLANFPVKALGWFMRAIVMPFGKQFDRPSDELDYAVAKLIQTPGAARNRLIRGQYLTREPENAVGIQEQTLEDMIAAEAPFKKVCKALGERLPMTQLDVLADKGLELGVISAEEADLLRRTEAGRLLAINVDDFAPQELPAQGSKPVKRTKKAKASDEAEAVA</sequence>
<evidence type="ECO:0000256" key="10">
    <source>
        <dbReference type="ARBA" id="ARBA00023002"/>
    </source>
</evidence>
<dbReference type="Gene3D" id="2.40.110.10">
    <property type="entry name" value="Butyryl-CoA Dehydrogenase, subunit A, domain 2"/>
    <property type="match status" value="1"/>
</dbReference>
<comment type="pathway">
    <text evidence="2">Lipid metabolism; fatty acid beta-oxidation.</text>
</comment>
<dbReference type="Pfam" id="PF09317">
    <property type="entry name" value="ACDH_C"/>
    <property type="match status" value="1"/>
</dbReference>
<dbReference type="NCBIfam" id="NF009586">
    <property type="entry name" value="PRK13026.1"/>
    <property type="match status" value="1"/>
</dbReference>
<feature type="region of interest" description="Disordered" evidence="14">
    <location>
        <begin position="801"/>
        <end position="827"/>
    </location>
</feature>
<keyword evidence="11" id="KW-0443">Lipid metabolism</keyword>
<keyword evidence="9" id="KW-0276">Fatty acid metabolism</keyword>
<evidence type="ECO:0000256" key="5">
    <source>
        <dbReference type="ARBA" id="ARBA00012040"/>
    </source>
</evidence>
<dbReference type="GO" id="GO:0070991">
    <property type="term" value="F:medium-chain fatty acyl-CoA dehydrogenase activity"/>
    <property type="evidence" value="ECO:0007669"/>
    <property type="project" value="UniProtKB-EC"/>
</dbReference>
<evidence type="ECO:0000256" key="2">
    <source>
        <dbReference type="ARBA" id="ARBA00005005"/>
    </source>
</evidence>
<dbReference type="EC" id="1.3.8.7" evidence="4"/>
<evidence type="ECO:0000256" key="14">
    <source>
        <dbReference type="SAM" id="MobiDB-lite"/>
    </source>
</evidence>